<evidence type="ECO:0000313" key="2">
    <source>
        <dbReference type="Proteomes" id="UP000650224"/>
    </source>
</evidence>
<gene>
    <name evidence="1" type="ORF">H9627_09015</name>
</gene>
<dbReference type="SUPFAM" id="SSF50494">
    <property type="entry name" value="Trypsin-like serine proteases"/>
    <property type="match status" value="1"/>
</dbReference>
<dbReference type="InterPro" id="IPR009003">
    <property type="entry name" value="Peptidase_S1_PA"/>
</dbReference>
<dbReference type="AlphaFoldDB" id="A0A8I0HQG9"/>
<evidence type="ECO:0000313" key="1">
    <source>
        <dbReference type="EMBL" id="MBD8030457.1"/>
    </source>
</evidence>
<keyword evidence="2" id="KW-1185">Reference proteome</keyword>
<name>A0A8I0HQG9_9CORY</name>
<comment type="caution">
    <text evidence="1">The sequence shown here is derived from an EMBL/GenBank/DDBJ whole genome shotgun (WGS) entry which is preliminary data.</text>
</comment>
<dbReference type="Proteomes" id="UP000650224">
    <property type="component" value="Unassembled WGS sequence"/>
</dbReference>
<organism evidence="1 2">
    <name type="scientific">Corynebacterium gallinarum</name>
    <dbReference type="NCBI Taxonomy" id="2762214"/>
    <lineage>
        <taxon>Bacteria</taxon>
        <taxon>Bacillati</taxon>
        <taxon>Actinomycetota</taxon>
        <taxon>Actinomycetes</taxon>
        <taxon>Mycobacteriales</taxon>
        <taxon>Corynebacteriaceae</taxon>
        <taxon>Corynebacterium</taxon>
    </lineage>
</organism>
<dbReference type="EMBL" id="JACSPR010000005">
    <property type="protein sequence ID" value="MBD8030457.1"/>
    <property type="molecule type" value="Genomic_DNA"/>
</dbReference>
<accession>A0A8I0HQG9</accession>
<reference evidence="1 2" key="1">
    <citation type="submission" date="2020-08" db="EMBL/GenBank/DDBJ databases">
        <title>A Genomic Blueprint of the Chicken Gut Microbiome.</title>
        <authorList>
            <person name="Gilroy R."/>
            <person name="Ravi A."/>
            <person name="Getino M."/>
            <person name="Pursley I."/>
            <person name="Horton D.L."/>
            <person name="Alikhan N.-F."/>
            <person name="Baker D."/>
            <person name="Gharbi K."/>
            <person name="Hall N."/>
            <person name="Watson M."/>
            <person name="Adriaenssens E.M."/>
            <person name="Foster-Nyarko E."/>
            <person name="Jarju S."/>
            <person name="Secka A."/>
            <person name="Antonio M."/>
            <person name="Oren A."/>
            <person name="Chaudhuri R."/>
            <person name="La Ragione R.M."/>
            <person name="Hildebrand F."/>
            <person name="Pallen M.J."/>
        </authorList>
    </citation>
    <scope>NUCLEOTIDE SEQUENCE [LARGE SCALE GENOMIC DNA]</scope>
    <source>
        <strain evidence="1 2">Sa1YVA5</strain>
    </source>
</reference>
<proteinExistence type="predicted"/>
<dbReference type="Gene3D" id="2.40.10.120">
    <property type="match status" value="1"/>
</dbReference>
<dbReference type="Pfam" id="PF13365">
    <property type="entry name" value="Trypsin_2"/>
    <property type="match status" value="1"/>
</dbReference>
<sequence>MRSNHTVRLSAPGRYASGFLVSKALVDASLSAHLDPGARDLPPHLSDRAEFVLTAAHFLRGSGGSSPIRVRGVRLSGTAREHVSIFGTDIGVLRLETPAPTRQLPMLSPTPIRFGQRTVTYGFGGRSNALVPKELPGRVLARVPFALSRNPFTRVRHGVMVFNHPEPAIRGDSGGPVLSDGLVYGLQSMITDPLGFNTRVATVAALAPHLPAIRRAMEQFGDANQE</sequence>
<dbReference type="RefSeq" id="WP_191733674.1">
    <property type="nucleotide sequence ID" value="NZ_JACSPR010000005.1"/>
</dbReference>
<protein>
    <submittedName>
        <fullName evidence="1">Trypsin-like peptidase domain-containing protein</fullName>
    </submittedName>
</protein>